<comment type="catalytic activity">
    <reaction evidence="5">
        <text>N,N-dimethyl-1,4-phenylenediamine + anthranilate + 2 NAD(+) = 2-(4-dimethylaminophenyl)diazenylbenzoate + 2 NADH + 2 H(+)</text>
        <dbReference type="Rhea" id="RHEA:55872"/>
        <dbReference type="ChEBI" id="CHEBI:15378"/>
        <dbReference type="ChEBI" id="CHEBI:15783"/>
        <dbReference type="ChEBI" id="CHEBI:16567"/>
        <dbReference type="ChEBI" id="CHEBI:57540"/>
        <dbReference type="ChEBI" id="CHEBI:57945"/>
        <dbReference type="ChEBI" id="CHEBI:71579"/>
        <dbReference type="EC" id="1.7.1.17"/>
    </reaction>
    <physiologicalReaction direction="right-to-left" evidence="5">
        <dbReference type="Rhea" id="RHEA:55874"/>
    </physiologicalReaction>
</comment>
<feature type="binding site" evidence="6">
    <location>
        <position position="10"/>
    </location>
    <ligand>
        <name>FMN</name>
        <dbReference type="ChEBI" id="CHEBI:58210"/>
    </ligand>
</feature>
<evidence type="ECO:0000313" key="9">
    <source>
        <dbReference type="Proteomes" id="UP000753908"/>
    </source>
</evidence>
<evidence type="ECO:0000259" key="7">
    <source>
        <dbReference type="Pfam" id="PF02525"/>
    </source>
</evidence>
<dbReference type="InterPro" id="IPR003680">
    <property type="entry name" value="Flavodoxin_fold"/>
</dbReference>
<keyword evidence="2 6" id="KW-0288">FMN</keyword>
<evidence type="ECO:0000256" key="4">
    <source>
        <dbReference type="ARBA" id="ARBA00023027"/>
    </source>
</evidence>
<dbReference type="Pfam" id="PF02525">
    <property type="entry name" value="Flavodoxin_2"/>
    <property type="match status" value="1"/>
</dbReference>
<sequence length="206" mass="22837">MAHILHLDSSPRGDRSISRTLTKEFITDWKASYPSDIVTYRDLGHYPVPAVDEPWIAASFAPAESRTTELAAVIKTSDELIDEFLAADYYVFGVPMFNFSIPSTLKAYIDQILRVNRTFVINNGGYEGLAKNKKMLIITARGGTYGPGTPSAQYDFQEPYLRTAFGFIGITDITFIHADNLAAGDEVRQQSLTAARAAIEKMVASW</sequence>
<keyword evidence="4 6" id="KW-0520">NAD</keyword>
<comment type="caution">
    <text evidence="6">Lacks conserved residue(s) required for the propagation of feature annotation.</text>
</comment>
<dbReference type="EMBL" id="JAHHIF010000050">
    <property type="protein sequence ID" value="MBW4547907.1"/>
    <property type="molecule type" value="Genomic_DNA"/>
</dbReference>
<dbReference type="SUPFAM" id="SSF52218">
    <property type="entry name" value="Flavoproteins"/>
    <property type="match status" value="1"/>
</dbReference>
<dbReference type="InterPro" id="IPR050104">
    <property type="entry name" value="FMN-dep_NADH:Q_OxRdtase_AzoR1"/>
</dbReference>
<comment type="function">
    <text evidence="6">Quinone reductase that provides resistance to thiol-specific stress caused by electrophilic quinones.</text>
</comment>
<comment type="catalytic activity">
    <reaction evidence="6">
        <text>2 a quinone + NADH + H(+) = 2 a 1,4-benzosemiquinone + NAD(+)</text>
        <dbReference type="Rhea" id="RHEA:65952"/>
        <dbReference type="ChEBI" id="CHEBI:15378"/>
        <dbReference type="ChEBI" id="CHEBI:57540"/>
        <dbReference type="ChEBI" id="CHEBI:57945"/>
        <dbReference type="ChEBI" id="CHEBI:132124"/>
        <dbReference type="ChEBI" id="CHEBI:134225"/>
    </reaction>
</comment>
<dbReference type="GO" id="GO:0010181">
    <property type="term" value="F:FMN binding"/>
    <property type="evidence" value="ECO:0007669"/>
    <property type="project" value="UniProtKB-UniRule"/>
</dbReference>
<keyword evidence="3 6" id="KW-0560">Oxidoreductase</keyword>
<keyword evidence="1 6" id="KW-0285">Flavoprotein</keyword>
<dbReference type="Gene3D" id="3.40.50.360">
    <property type="match status" value="1"/>
</dbReference>
<dbReference type="HAMAP" id="MF_01216">
    <property type="entry name" value="Azoreductase_type1"/>
    <property type="match status" value="1"/>
</dbReference>
<reference evidence="8" key="1">
    <citation type="submission" date="2021-05" db="EMBL/GenBank/DDBJ databases">
        <authorList>
            <person name="Pietrasiak N."/>
            <person name="Ward R."/>
            <person name="Stajich J.E."/>
            <person name="Kurbessoian T."/>
        </authorList>
    </citation>
    <scope>NUCLEOTIDE SEQUENCE</scope>
    <source>
        <strain evidence="8">CPER-KK1</strain>
    </source>
</reference>
<organism evidence="8 9">
    <name type="scientific">Symplocastrum torsivum CPER-KK1</name>
    <dbReference type="NCBI Taxonomy" id="450513"/>
    <lineage>
        <taxon>Bacteria</taxon>
        <taxon>Bacillati</taxon>
        <taxon>Cyanobacteriota</taxon>
        <taxon>Cyanophyceae</taxon>
        <taxon>Oscillatoriophycideae</taxon>
        <taxon>Oscillatoriales</taxon>
        <taxon>Microcoleaceae</taxon>
        <taxon>Symplocastrum</taxon>
    </lineage>
</organism>
<evidence type="ECO:0000256" key="3">
    <source>
        <dbReference type="ARBA" id="ARBA00023002"/>
    </source>
</evidence>
<evidence type="ECO:0000256" key="6">
    <source>
        <dbReference type="HAMAP-Rule" id="MF_01216"/>
    </source>
</evidence>
<dbReference type="PANTHER" id="PTHR43741">
    <property type="entry name" value="FMN-DEPENDENT NADH-AZOREDUCTASE 1"/>
    <property type="match status" value="1"/>
</dbReference>
<comment type="similarity">
    <text evidence="6">Belongs to the azoreductase type 1 family.</text>
</comment>
<accession>A0A951PRI5</accession>
<dbReference type="InterPro" id="IPR023048">
    <property type="entry name" value="NADH:quinone_OxRdtase_FMN_depd"/>
</dbReference>
<comment type="caution">
    <text evidence="8">The sequence shown here is derived from an EMBL/GenBank/DDBJ whole genome shotgun (WGS) entry which is preliminary data.</text>
</comment>
<evidence type="ECO:0000256" key="2">
    <source>
        <dbReference type="ARBA" id="ARBA00022643"/>
    </source>
</evidence>
<evidence type="ECO:0000313" key="8">
    <source>
        <dbReference type="EMBL" id="MBW4547907.1"/>
    </source>
</evidence>
<feature type="binding site" evidence="6">
    <location>
        <begin position="16"/>
        <end position="18"/>
    </location>
    <ligand>
        <name>FMN</name>
        <dbReference type="ChEBI" id="CHEBI:58210"/>
    </ligand>
</feature>
<dbReference type="EC" id="1.6.5.-" evidence="6"/>
<comment type="cofactor">
    <cofactor evidence="6">
        <name>FMN</name>
        <dbReference type="ChEBI" id="CHEBI:58210"/>
    </cofactor>
    <text evidence="6">Binds 1 FMN per subunit.</text>
</comment>
<feature type="domain" description="Flavodoxin-like fold" evidence="7">
    <location>
        <begin position="3"/>
        <end position="201"/>
    </location>
</feature>
<proteinExistence type="inferred from homology"/>
<protein>
    <recommendedName>
        <fullName evidence="6">FMN dependent NADH:quinone oxidoreductase</fullName>
        <ecNumber evidence="6">1.6.5.-</ecNumber>
    </recommendedName>
    <alternativeName>
        <fullName evidence="6">Azo-dye reductase</fullName>
    </alternativeName>
    <alternativeName>
        <fullName evidence="6">FMN-dependent NADH-azo compound oxidoreductase</fullName>
    </alternativeName>
    <alternativeName>
        <fullName evidence="6">FMN-dependent NADH-azoreductase</fullName>
        <ecNumber evidence="6">1.7.1.17</ecNumber>
    </alternativeName>
</protein>
<dbReference type="GO" id="GO:0016652">
    <property type="term" value="F:oxidoreductase activity, acting on NAD(P)H as acceptor"/>
    <property type="evidence" value="ECO:0007669"/>
    <property type="project" value="UniProtKB-UniRule"/>
</dbReference>
<name>A0A951PRI5_9CYAN</name>
<dbReference type="Proteomes" id="UP000753908">
    <property type="component" value="Unassembled WGS sequence"/>
</dbReference>
<comment type="function">
    <text evidence="6">Also exhibits azoreductase activity. Catalyzes the reductive cleavage of the azo bond in aromatic azo compounds to the corresponding amines.</text>
</comment>
<dbReference type="EC" id="1.7.1.17" evidence="6"/>
<evidence type="ECO:0000256" key="5">
    <source>
        <dbReference type="ARBA" id="ARBA00048542"/>
    </source>
</evidence>
<dbReference type="GO" id="GO:0009055">
    <property type="term" value="F:electron transfer activity"/>
    <property type="evidence" value="ECO:0007669"/>
    <property type="project" value="UniProtKB-UniRule"/>
</dbReference>
<evidence type="ECO:0000256" key="1">
    <source>
        <dbReference type="ARBA" id="ARBA00022630"/>
    </source>
</evidence>
<dbReference type="InterPro" id="IPR029039">
    <property type="entry name" value="Flavoprotein-like_sf"/>
</dbReference>
<reference evidence="8" key="2">
    <citation type="journal article" date="2022" name="Microbiol. Resour. Announc.">
        <title>Metagenome Sequencing to Explore Phylogenomics of Terrestrial Cyanobacteria.</title>
        <authorList>
            <person name="Ward R.D."/>
            <person name="Stajich J.E."/>
            <person name="Johansen J.R."/>
            <person name="Huntemann M."/>
            <person name="Clum A."/>
            <person name="Foster B."/>
            <person name="Foster B."/>
            <person name="Roux S."/>
            <person name="Palaniappan K."/>
            <person name="Varghese N."/>
            <person name="Mukherjee S."/>
            <person name="Reddy T.B.K."/>
            <person name="Daum C."/>
            <person name="Copeland A."/>
            <person name="Chen I.A."/>
            <person name="Ivanova N.N."/>
            <person name="Kyrpides N.C."/>
            <person name="Shapiro N."/>
            <person name="Eloe-Fadrosh E.A."/>
            <person name="Pietrasiak N."/>
        </authorList>
    </citation>
    <scope>NUCLEOTIDE SEQUENCE</scope>
    <source>
        <strain evidence="8">CPER-KK1</strain>
    </source>
</reference>
<gene>
    <name evidence="6" type="primary">azoR</name>
    <name evidence="8" type="ORF">KME25_26205</name>
</gene>
<dbReference type="AlphaFoldDB" id="A0A951PRI5"/>
<comment type="subunit">
    <text evidence="6">Homodimer.</text>
</comment>
<dbReference type="PANTHER" id="PTHR43741:SF4">
    <property type="entry name" value="FMN-DEPENDENT NADH:QUINONE OXIDOREDUCTASE"/>
    <property type="match status" value="1"/>
</dbReference>
<dbReference type="GO" id="GO:0016655">
    <property type="term" value="F:oxidoreductase activity, acting on NAD(P)H, quinone or similar compound as acceptor"/>
    <property type="evidence" value="ECO:0007669"/>
    <property type="project" value="InterPro"/>
</dbReference>